<proteinExistence type="predicted"/>
<keyword evidence="1" id="KW-0812">Transmembrane</keyword>
<keyword evidence="1" id="KW-1133">Transmembrane helix</keyword>
<protein>
    <submittedName>
        <fullName evidence="2">Uncharacterized protein</fullName>
    </submittedName>
</protein>
<gene>
    <name evidence="2" type="ORF">ACFQV2_02575</name>
</gene>
<accession>A0ABW2THT0</accession>
<reference evidence="3" key="1">
    <citation type="journal article" date="2019" name="Int. J. Syst. Evol. Microbiol.">
        <title>The Global Catalogue of Microorganisms (GCM) 10K type strain sequencing project: providing services to taxonomists for standard genome sequencing and annotation.</title>
        <authorList>
            <consortium name="The Broad Institute Genomics Platform"/>
            <consortium name="The Broad Institute Genome Sequencing Center for Infectious Disease"/>
            <person name="Wu L."/>
            <person name="Ma J."/>
        </authorList>
    </citation>
    <scope>NUCLEOTIDE SEQUENCE [LARGE SCALE GENOMIC DNA]</scope>
    <source>
        <strain evidence="3">JCM 17695</strain>
    </source>
</reference>
<dbReference type="EMBL" id="JBHTEY010000004">
    <property type="protein sequence ID" value="MFC7612689.1"/>
    <property type="molecule type" value="Genomic_DNA"/>
</dbReference>
<evidence type="ECO:0000313" key="3">
    <source>
        <dbReference type="Proteomes" id="UP001596512"/>
    </source>
</evidence>
<sequence length="53" mass="5390">MTEQETKAQARKVLGLPVWAVAALVAVVLAVGGFFVYQAVKPGATSASGSASR</sequence>
<evidence type="ECO:0000313" key="2">
    <source>
        <dbReference type="EMBL" id="MFC7612689.1"/>
    </source>
</evidence>
<organism evidence="2 3">
    <name type="scientific">Actinokineospora soli</name>
    <dbReference type="NCBI Taxonomy" id="1048753"/>
    <lineage>
        <taxon>Bacteria</taxon>
        <taxon>Bacillati</taxon>
        <taxon>Actinomycetota</taxon>
        <taxon>Actinomycetes</taxon>
        <taxon>Pseudonocardiales</taxon>
        <taxon>Pseudonocardiaceae</taxon>
        <taxon>Actinokineospora</taxon>
    </lineage>
</organism>
<dbReference type="Proteomes" id="UP001596512">
    <property type="component" value="Unassembled WGS sequence"/>
</dbReference>
<keyword evidence="3" id="KW-1185">Reference proteome</keyword>
<feature type="transmembrane region" description="Helical" evidence="1">
    <location>
        <begin position="16"/>
        <end position="37"/>
    </location>
</feature>
<name>A0ABW2THT0_9PSEU</name>
<comment type="caution">
    <text evidence="2">The sequence shown here is derived from an EMBL/GenBank/DDBJ whole genome shotgun (WGS) entry which is preliminary data.</text>
</comment>
<keyword evidence="1" id="KW-0472">Membrane</keyword>
<evidence type="ECO:0000256" key="1">
    <source>
        <dbReference type="SAM" id="Phobius"/>
    </source>
</evidence>